<gene>
    <name evidence="1" type="ORF">VTK73DRAFT_5087</name>
</gene>
<dbReference type="Proteomes" id="UP001586593">
    <property type="component" value="Unassembled WGS sequence"/>
</dbReference>
<protein>
    <submittedName>
        <fullName evidence="1">Uncharacterized protein</fullName>
    </submittedName>
</protein>
<proteinExistence type="predicted"/>
<reference evidence="1 2" key="1">
    <citation type="journal article" date="2024" name="Commun. Biol.">
        <title>Comparative genomic analysis of thermophilic fungi reveals convergent evolutionary adaptations and gene losses.</title>
        <authorList>
            <person name="Steindorff A.S."/>
            <person name="Aguilar-Pontes M.V."/>
            <person name="Robinson A.J."/>
            <person name="Andreopoulos B."/>
            <person name="LaButti K."/>
            <person name="Kuo A."/>
            <person name="Mondo S."/>
            <person name="Riley R."/>
            <person name="Otillar R."/>
            <person name="Haridas S."/>
            <person name="Lipzen A."/>
            <person name="Grimwood J."/>
            <person name="Schmutz J."/>
            <person name="Clum A."/>
            <person name="Reid I.D."/>
            <person name="Moisan M.C."/>
            <person name="Butler G."/>
            <person name="Nguyen T.T.M."/>
            <person name="Dewar K."/>
            <person name="Conant G."/>
            <person name="Drula E."/>
            <person name="Henrissat B."/>
            <person name="Hansel C."/>
            <person name="Singer S."/>
            <person name="Hutchinson M.I."/>
            <person name="de Vries R.P."/>
            <person name="Natvig D.O."/>
            <person name="Powell A.J."/>
            <person name="Tsang A."/>
            <person name="Grigoriev I.V."/>
        </authorList>
    </citation>
    <scope>NUCLEOTIDE SEQUENCE [LARGE SCALE GENOMIC DNA]</scope>
    <source>
        <strain evidence="1 2">ATCC 24622</strain>
    </source>
</reference>
<evidence type="ECO:0000313" key="1">
    <source>
        <dbReference type="EMBL" id="KAL1865741.1"/>
    </source>
</evidence>
<evidence type="ECO:0000313" key="2">
    <source>
        <dbReference type="Proteomes" id="UP001586593"/>
    </source>
</evidence>
<name>A0ABR3WQ07_9PEZI</name>
<organism evidence="1 2">
    <name type="scientific">Phialemonium thermophilum</name>
    <dbReference type="NCBI Taxonomy" id="223376"/>
    <lineage>
        <taxon>Eukaryota</taxon>
        <taxon>Fungi</taxon>
        <taxon>Dikarya</taxon>
        <taxon>Ascomycota</taxon>
        <taxon>Pezizomycotina</taxon>
        <taxon>Sordariomycetes</taxon>
        <taxon>Sordariomycetidae</taxon>
        <taxon>Cephalothecales</taxon>
        <taxon>Cephalothecaceae</taxon>
        <taxon>Phialemonium</taxon>
    </lineage>
</organism>
<dbReference type="EMBL" id="JAZHXJ010000286">
    <property type="protein sequence ID" value="KAL1865741.1"/>
    <property type="molecule type" value="Genomic_DNA"/>
</dbReference>
<sequence length="259" mass="27868">MKFSRWGPSAALFGRGFTNAVSPRPHEADRGTAGLATRVNCNGAGNFVVYESSNGIGGTYMICLNGYITAGCLVLLAGSRGIFDALSDKVARWIEGRVEDASSAGPQAKHDVGGQRSGMTWGQLHHYTSMHSDDTVGEEPGVATSPLGNHVDDEASGTGDGWPPLHMTAFDTHEDGFSATFSRQADGAATAKREPSCWEQIHIHYWAAAGHDSTVLTFAQLYTLVYHGMSNSYLDNYAAACYEMTNNGAWDGWLRVCYN</sequence>
<keyword evidence="2" id="KW-1185">Reference proteome</keyword>
<comment type="caution">
    <text evidence="1">The sequence shown here is derived from an EMBL/GenBank/DDBJ whole genome shotgun (WGS) entry which is preliminary data.</text>
</comment>
<accession>A0ABR3WQ07</accession>